<feature type="compositionally biased region" description="Polar residues" evidence="2">
    <location>
        <begin position="384"/>
        <end position="400"/>
    </location>
</feature>
<evidence type="ECO:0000313" key="4">
    <source>
        <dbReference type="Proteomes" id="UP000009168"/>
    </source>
</evidence>
<dbReference type="HOGENOM" id="CLU_333890_0_0_1"/>
<feature type="coiled-coil region" evidence="1">
    <location>
        <begin position="446"/>
        <end position="477"/>
    </location>
</feature>
<dbReference type="GeneID" id="7837109"/>
<dbReference type="KEGG" id="tet:TTHERM_01097920"/>
<sequence length="856" mass="101479">MNLLNQSYQQLAIENYSQLIKSIDFNELKSLKSPDDFHSKIYQLSQQWLQNFPQFSDWIISGNPKEIPQVNKWYFVSEQDYSQRKFLQAKLNLKMASDSNQLPSWTLFDIKSYTKNQFMVRIIKLKNRYAEQRYNIQQLKKHYLIYTVNLELAINSQTISENSQHIQYSSQTDYSAYEKSWESQKNFEDNQLGVQNQQNKSLQRNPQNQFINQSTIQEMNLQRAGFKDIVDEKQFFKNYQDYQQGNPNQQNSNLYRTPQNQPIKNQQGKSFIDIEDESIGIQLDDPIKQQFNQRQNLNQILINNEPIIQNTNKKQSISVNQTDMHDESEIPTFTNKNIQQQPNPNMSKDNVAQNTINHKQNQNNQQNNNQMHQTLNSNSNKAGVLIDNNQIDPSNVSSSEESQDQIKTEQENDNVEEYLKKEIIILDLLNGKDEKIVHQKNKLKIKNQLIDQKDNIIKQLNQSMAEKDKRILILEDQVMLLQIQQTSKNQPGQGFEEQVEILFQNNQKYFNVAKKQKEIIDEQDEKIKMLVEQNEILQQEKEIFEQENSKFKQEIINLEQSHTQNTQKLQQSIQQLKKKLKILESKNQQNIIKLKNKYQNQSKRYKLQKKTQWLIKHQVINLQKSFQIVQSDYEKSKKKEKTLSKADQEIQTEPYNQQQEPQQNQPNIQEVIIKDEPLIKINNTDSDQSEVESLQNQDIDEKMEEQEYSAQEEKNQNEELQQVDGEFQVNDEMHQINDIQQNNEKLPISSQKDILNLNTILDQQIPQQIDQVKQQQISQQINQTQTHMVIEEEPINQNLLTDQQILQEYSQFLIEGMSKEDFIQNIRQILFLEYIKKQTQVDEQIAQKLQRSKENL</sequence>
<dbReference type="Proteomes" id="UP000009168">
    <property type="component" value="Unassembled WGS sequence"/>
</dbReference>
<reference evidence="4" key="1">
    <citation type="journal article" date="2006" name="PLoS Biol.">
        <title>Macronuclear genome sequence of the ciliate Tetrahymena thermophila, a model eukaryote.</title>
        <authorList>
            <person name="Eisen J.A."/>
            <person name="Coyne R.S."/>
            <person name="Wu M."/>
            <person name="Wu D."/>
            <person name="Thiagarajan M."/>
            <person name="Wortman J.R."/>
            <person name="Badger J.H."/>
            <person name="Ren Q."/>
            <person name="Amedeo P."/>
            <person name="Jones K.M."/>
            <person name="Tallon L.J."/>
            <person name="Delcher A.L."/>
            <person name="Salzberg S.L."/>
            <person name="Silva J.C."/>
            <person name="Haas B.J."/>
            <person name="Majoros W.H."/>
            <person name="Farzad M."/>
            <person name="Carlton J.M."/>
            <person name="Smith R.K. Jr."/>
            <person name="Garg J."/>
            <person name="Pearlman R.E."/>
            <person name="Karrer K.M."/>
            <person name="Sun L."/>
            <person name="Manning G."/>
            <person name="Elde N.C."/>
            <person name="Turkewitz A.P."/>
            <person name="Asai D.J."/>
            <person name="Wilkes D.E."/>
            <person name="Wang Y."/>
            <person name="Cai H."/>
            <person name="Collins K."/>
            <person name="Stewart B.A."/>
            <person name="Lee S.R."/>
            <person name="Wilamowska K."/>
            <person name="Weinberg Z."/>
            <person name="Ruzzo W.L."/>
            <person name="Wloga D."/>
            <person name="Gaertig J."/>
            <person name="Frankel J."/>
            <person name="Tsao C.-C."/>
            <person name="Gorovsky M.A."/>
            <person name="Keeling P.J."/>
            <person name="Waller R.F."/>
            <person name="Patron N.J."/>
            <person name="Cherry J.M."/>
            <person name="Stover N.A."/>
            <person name="Krieger C.J."/>
            <person name="del Toro C."/>
            <person name="Ryder H.F."/>
            <person name="Williamson S.C."/>
            <person name="Barbeau R.A."/>
            <person name="Hamilton E.P."/>
            <person name="Orias E."/>
        </authorList>
    </citation>
    <scope>NUCLEOTIDE SEQUENCE [LARGE SCALE GENOMIC DNA]</scope>
    <source>
        <strain evidence="4">SB210</strain>
    </source>
</reference>
<feature type="region of interest" description="Disordered" evidence="2">
    <location>
        <begin position="384"/>
        <end position="413"/>
    </location>
</feature>
<proteinExistence type="predicted"/>
<dbReference type="InParanoid" id="Q22ZG5"/>
<dbReference type="EMBL" id="GG662795">
    <property type="protein sequence ID" value="EAR90682.1"/>
    <property type="molecule type" value="Genomic_DNA"/>
</dbReference>
<accession>Q22ZG5</accession>
<evidence type="ECO:0000256" key="1">
    <source>
        <dbReference type="SAM" id="Coils"/>
    </source>
</evidence>
<evidence type="ECO:0000256" key="2">
    <source>
        <dbReference type="SAM" id="MobiDB-lite"/>
    </source>
</evidence>
<name>Q22ZG5_TETTS</name>
<dbReference type="RefSeq" id="XP_001010927.1">
    <property type="nucleotide sequence ID" value="XM_001010927.2"/>
</dbReference>
<organism evidence="3 4">
    <name type="scientific">Tetrahymena thermophila (strain SB210)</name>
    <dbReference type="NCBI Taxonomy" id="312017"/>
    <lineage>
        <taxon>Eukaryota</taxon>
        <taxon>Sar</taxon>
        <taxon>Alveolata</taxon>
        <taxon>Ciliophora</taxon>
        <taxon>Intramacronucleata</taxon>
        <taxon>Oligohymenophorea</taxon>
        <taxon>Hymenostomatida</taxon>
        <taxon>Tetrahymenina</taxon>
        <taxon>Tetrahymenidae</taxon>
        <taxon>Tetrahymena</taxon>
    </lineage>
</organism>
<dbReference type="AlphaFoldDB" id="Q22ZG5"/>
<evidence type="ECO:0000313" key="3">
    <source>
        <dbReference type="EMBL" id="EAR90682.1"/>
    </source>
</evidence>
<feature type="coiled-coil region" evidence="1">
    <location>
        <begin position="696"/>
        <end position="723"/>
    </location>
</feature>
<keyword evidence="1" id="KW-0175">Coiled coil</keyword>
<keyword evidence="4" id="KW-1185">Reference proteome</keyword>
<feature type="coiled-coil region" evidence="1">
    <location>
        <begin position="513"/>
        <end position="593"/>
    </location>
</feature>
<gene>
    <name evidence="3" type="ORF">TTHERM_01097920</name>
</gene>
<protein>
    <submittedName>
        <fullName evidence="3">Uncharacterized protein</fullName>
    </submittedName>
</protein>